<protein>
    <recommendedName>
        <fullName evidence="3">Retrotransposon gag domain-containing protein</fullName>
    </recommendedName>
</protein>
<keyword evidence="2" id="KW-1185">Reference proteome</keyword>
<organism evidence="1 2">
    <name type="scientific">Stylosanthes scabra</name>
    <dbReference type="NCBI Taxonomy" id="79078"/>
    <lineage>
        <taxon>Eukaryota</taxon>
        <taxon>Viridiplantae</taxon>
        <taxon>Streptophyta</taxon>
        <taxon>Embryophyta</taxon>
        <taxon>Tracheophyta</taxon>
        <taxon>Spermatophyta</taxon>
        <taxon>Magnoliopsida</taxon>
        <taxon>eudicotyledons</taxon>
        <taxon>Gunneridae</taxon>
        <taxon>Pentapetalae</taxon>
        <taxon>rosids</taxon>
        <taxon>fabids</taxon>
        <taxon>Fabales</taxon>
        <taxon>Fabaceae</taxon>
        <taxon>Papilionoideae</taxon>
        <taxon>50 kb inversion clade</taxon>
        <taxon>dalbergioids sensu lato</taxon>
        <taxon>Dalbergieae</taxon>
        <taxon>Pterocarpus clade</taxon>
        <taxon>Stylosanthes</taxon>
    </lineage>
</organism>
<proteinExistence type="predicted"/>
<comment type="caution">
    <text evidence="1">The sequence shown here is derived from an EMBL/GenBank/DDBJ whole genome shotgun (WGS) entry which is preliminary data.</text>
</comment>
<name>A0ABU6SKC1_9FABA</name>
<evidence type="ECO:0000313" key="2">
    <source>
        <dbReference type="Proteomes" id="UP001341840"/>
    </source>
</evidence>
<feature type="non-terminal residue" evidence="1">
    <location>
        <position position="1"/>
    </location>
</feature>
<reference evidence="1 2" key="1">
    <citation type="journal article" date="2023" name="Plants (Basel)">
        <title>Bridging the Gap: Combining Genomics and Transcriptomics Approaches to Understand Stylosanthes scabra, an Orphan Legume from the Brazilian Caatinga.</title>
        <authorList>
            <person name="Ferreira-Neto J.R.C."/>
            <person name="da Silva M.D."/>
            <person name="Binneck E."/>
            <person name="de Melo N.F."/>
            <person name="da Silva R.H."/>
            <person name="de Melo A.L.T.M."/>
            <person name="Pandolfi V."/>
            <person name="Bustamante F.O."/>
            <person name="Brasileiro-Vidal A.C."/>
            <person name="Benko-Iseppon A.M."/>
        </authorList>
    </citation>
    <scope>NUCLEOTIDE SEQUENCE [LARGE SCALE GENOMIC DNA]</scope>
    <source>
        <tissue evidence="1">Leaves</tissue>
    </source>
</reference>
<dbReference type="Proteomes" id="UP001341840">
    <property type="component" value="Unassembled WGS sequence"/>
</dbReference>
<evidence type="ECO:0000313" key="1">
    <source>
        <dbReference type="EMBL" id="MED6136847.1"/>
    </source>
</evidence>
<evidence type="ECO:0008006" key="3">
    <source>
        <dbReference type="Google" id="ProtNLM"/>
    </source>
</evidence>
<sequence>TNSCMDNIENSLRDMQGMLKEALQLKTLEHDPEGEGSNYTIRTSWGNSSGQPLTRPHKIELPIFDGEKVEEWLAFHLLGPAYSWYRWSVKNNITYTWESFLKELKQMINVSDYQGQFEDLSNQIG</sequence>
<dbReference type="EMBL" id="JASCZI010060929">
    <property type="protein sequence ID" value="MED6136847.1"/>
    <property type="molecule type" value="Genomic_DNA"/>
</dbReference>
<gene>
    <name evidence="1" type="ORF">PIB30_059580</name>
</gene>
<accession>A0ABU6SKC1</accession>